<dbReference type="InterPro" id="IPR003669">
    <property type="entry name" value="Thymidylate_synthase_ThyX"/>
</dbReference>
<evidence type="ECO:0008006" key="2">
    <source>
        <dbReference type="Google" id="ProtNLM"/>
    </source>
</evidence>
<dbReference type="EMBL" id="UINC01121613">
    <property type="protein sequence ID" value="SVC96901.1"/>
    <property type="molecule type" value="Genomic_DNA"/>
</dbReference>
<accession>A0A382RJW7</accession>
<dbReference type="Pfam" id="PF02511">
    <property type="entry name" value="Thy1"/>
    <property type="match status" value="1"/>
</dbReference>
<dbReference type="GO" id="GO:0006231">
    <property type="term" value="P:dTMP biosynthetic process"/>
    <property type="evidence" value="ECO:0007669"/>
    <property type="project" value="InterPro"/>
</dbReference>
<organism evidence="1">
    <name type="scientific">marine metagenome</name>
    <dbReference type="NCBI Taxonomy" id="408172"/>
    <lineage>
        <taxon>unclassified sequences</taxon>
        <taxon>metagenomes</taxon>
        <taxon>ecological metagenomes</taxon>
    </lineage>
</organism>
<dbReference type="SUPFAM" id="SSF69796">
    <property type="entry name" value="Thymidylate synthase-complementing protein Thy1"/>
    <property type="match status" value="1"/>
</dbReference>
<dbReference type="PANTHER" id="PTHR34934:SF1">
    <property type="entry name" value="FLAVIN-DEPENDENT THYMIDYLATE SYNTHASE"/>
    <property type="match status" value="1"/>
</dbReference>
<dbReference type="GO" id="GO:0004799">
    <property type="term" value="F:thymidylate synthase activity"/>
    <property type="evidence" value="ECO:0007669"/>
    <property type="project" value="TreeGrafter"/>
</dbReference>
<dbReference type="InterPro" id="IPR036098">
    <property type="entry name" value="Thymidylate_synthase_ThyX_sf"/>
</dbReference>
<dbReference type="GO" id="GO:0050797">
    <property type="term" value="F:thymidylate synthase (FAD) activity"/>
    <property type="evidence" value="ECO:0007669"/>
    <property type="project" value="InterPro"/>
</dbReference>
<dbReference type="GO" id="GO:0050660">
    <property type="term" value="F:flavin adenine dinucleotide binding"/>
    <property type="evidence" value="ECO:0007669"/>
    <property type="project" value="InterPro"/>
</dbReference>
<dbReference type="Gene3D" id="3.30.1360.170">
    <property type="match status" value="1"/>
</dbReference>
<dbReference type="GO" id="GO:0070402">
    <property type="term" value="F:NADPH binding"/>
    <property type="evidence" value="ECO:0007669"/>
    <property type="project" value="TreeGrafter"/>
</dbReference>
<dbReference type="NCBIfam" id="TIGR02170">
    <property type="entry name" value="thyX"/>
    <property type="match status" value="1"/>
</dbReference>
<proteinExistence type="predicted"/>
<evidence type="ECO:0000313" key="1">
    <source>
        <dbReference type="EMBL" id="SVC96901.1"/>
    </source>
</evidence>
<dbReference type="PANTHER" id="PTHR34934">
    <property type="entry name" value="FLAVIN-DEPENDENT THYMIDYLATE SYNTHASE"/>
    <property type="match status" value="1"/>
</dbReference>
<name>A0A382RJW7_9ZZZZ</name>
<dbReference type="AlphaFoldDB" id="A0A382RJW7"/>
<gene>
    <name evidence="1" type="ORF">METZ01_LOCUS349755</name>
</gene>
<protein>
    <recommendedName>
        <fullName evidence="2">Thymidylate synthase (FAD)</fullName>
    </recommendedName>
</protein>
<dbReference type="CDD" id="cd20175">
    <property type="entry name" value="ThyX"/>
    <property type="match status" value="1"/>
</dbReference>
<dbReference type="PROSITE" id="PS51331">
    <property type="entry name" value="THYX"/>
    <property type="match status" value="1"/>
</dbReference>
<sequence length="233" mass="27694">MNIAVLDKGYIEVVDKLGDDLTPVNAARVSFGTKSDTFEEKDRKLSKFLIKHKHFSPFRHQHVMMILKAPEFVMRQWYKHVVGIETTSSSVTKDHAWNEISGRYIPVKEYYYPEVWRKQSDDNKQASEGELDDLQQKRMTQIYNEYMRHVEMTYERMVDAGMAKEQARIVLPLSQYTLVYWTASFQSIMNFIELRDEPTAQWEIQQYARVLKLIMLGLFPETTKLWSEVYWNE</sequence>
<reference evidence="1" key="1">
    <citation type="submission" date="2018-05" db="EMBL/GenBank/DDBJ databases">
        <authorList>
            <person name="Lanie J.A."/>
            <person name="Ng W.-L."/>
            <person name="Kazmierczak K.M."/>
            <person name="Andrzejewski T.M."/>
            <person name="Davidsen T.M."/>
            <person name="Wayne K.J."/>
            <person name="Tettelin H."/>
            <person name="Glass J.I."/>
            <person name="Rusch D."/>
            <person name="Podicherti R."/>
            <person name="Tsui H.-C.T."/>
            <person name="Winkler M.E."/>
        </authorList>
    </citation>
    <scope>NUCLEOTIDE SEQUENCE</scope>
</reference>